<proteinExistence type="predicted"/>
<gene>
    <name evidence="1" type="ORF">J2Z31_003099</name>
</gene>
<evidence type="ECO:0000313" key="2">
    <source>
        <dbReference type="Proteomes" id="UP000730739"/>
    </source>
</evidence>
<name>A0ABS4R110_9HYPH</name>
<protein>
    <submittedName>
        <fullName evidence="1">Uncharacterized protein</fullName>
    </submittedName>
</protein>
<organism evidence="1 2">
    <name type="scientific">Sinorhizobium kostiense</name>
    <dbReference type="NCBI Taxonomy" id="76747"/>
    <lineage>
        <taxon>Bacteria</taxon>
        <taxon>Pseudomonadati</taxon>
        <taxon>Pseudomonadota</taxon>
        <taxon>Alphaproteobacteria</taxon>
        <taxon>Hyphomicrobiales</taxon>
        <taxon>Rhizobiaceae</taxon>
        <taxon>Sinorhizobium/Ensifer group</taxon>
        <taxon>Sinorhizobium</taxon>
    </lineage>
</organism>
<keyword evidence="2" id="KW-1185">Reference proteome</keyword>
<dbReference type="Proteomes" id="UP000730739">
    <property type="component" value="Unassembled WGS sequence"/>
</dbReference>
<evidence type="ECO:0000313" key="1">
    <source>
        <dbReference type="EMBL" id="MBP2236585.1"/>
    </source>
</evidence>
<reference evidence="1 2" key="1">
    <citation type="submission" date="2021-03" db="EMBL/GenBank/DDBJ databases">
        <title>Genomic Encyclopedia of Type Strains, Phase IV (KMG-IV): sequencing the most valuable type-strain genomes for metagenomic binning, comparative biology and taxonomic classification.</title>
        <authorList>
            <person name="Goeker M."/>
        </authorList>
    </citation>
    <scope>NUCLEOTIDE SEQUENCE [LARGE SCALE GENOMIC DNA]</scope>
    <source>
        <strain evidence="1 2">DSM 13372</strain>
    </source>
</reference>
<dbReference type="EMBL" id="JAGILA010000003">
    <property type="protein sequence ID" value="MBP2236585.1"/>
    <property type="molecule type" value="Genomic_DNA"/>
</dbReference>
<dbReference type="RefSeq" id="WP_234939446.1">
    <property type="nucleotide sequence ID" value="NZ_JAGILA010000003.1"/>
</dbReference>
<accession>A0ABS4R110</accession>
<sequence>MDDLFEGYALAAEALETLQTEEPQQPDLTSEYRNICASIQDEVLRLLGQLDGAANGA</sequence>
<comment type="caution">
    <text evidence="1">The sequence shown here is derived from an EMBL/GenBank/DDBJ whole genome shotgun (WGS) entry which is preliminary data.</text>
</comment>